<proteinExistence type="predicted"/>
<dbReference type="PROSITE" id="PS50109">
    <property type="entry name" value="HIS_KIN"/>
    <property type="match status" value="1"/>
</dbReference>
<dbReference type="InterPro" id="IPR050736">
    <property type="entry name" value="Sensor_HK_Regulatory"/>
</dbReference>
<keyword evidence="4" id="KW-0808">Transferase</keyword>
<dbReference type="KEGG" id="glt:GlitD10_2255"/>
<evidence type="ECO:0000256" key="4">
    <source>
        <dbReference type="ARBA" id="ARBA00022679"/>
    </source>
</evidence>
<evidence type="ECO:0000256" key="5">
    <source>
        <dbReference type="ARBA" id="ARBA00022777"/>
    </source>
</evidence>
<dbReference type="EC" id="2.7.13.3" evidence="2"/>
<dbReference type="OrthoDB" id="9773956at2"/>
<dbReference type="InterPro" id="IPR004358">
    <property type="entry name" value="Sig_transdc_His_kin-like_C"/>
</dbReference>
<dbReference type="RefSeq" id="WP_071455006.1">
    <property type="nucleotide sequence ID" value="NZ_CP017675.1"/>
</dbReference>
<evidence type="ECO:0000256" key="1">
    <source>
        <dbReference type="ARBA" id="ARBA00000085"/>
    </source>
</evidence>
<evidence type="ECO:0000313" key="8">
    <source>
        <dbReference type="EMBL" id="APB34587.1"/>
    </source>
</evidence>
<keyword evidence="3" id="KW-0597">Phosphoprotein</keyword>
<dbReference type="SMART" id="SM00387">
    <property type="entry name" value="HATPase_c"/>
    <property type="match status" value="1"/>
</dbReference>
<dbReference type="InterPro" id="IPR003594">
    <property type="entry name" value="HATPase_dom"/>
</dbReference>
<keyword evidence="6" id="KW-0902">Two-component regulatory system</keyword>
<dbReference type="Gene3D" id="1.10.287.130">
    <property type="match status" value="1"/>
</dbReference>
<dbReference type="InterPro" id="IPR036890">
    <property type="entry name" value="HATPase_C_sf"/>
</dbReference>
<keyword evidence="9" id="KW-1185">Reference proteome</keyword>
<evidence type="ECO:0000259" key="7">
    <source>
        <dbReference type="PROSITE" id="PS50109"/>
    </source>
</evidence>
<dbReference type="Proteomes" id="UP000180235">
    <property type="component" value="Chromosome"/>
</dbReference>
<organism evidence="8 9">
    <name type="scientific">Gloeomargarita lithophora Alchichica-D10</name>
    <dbReference type="NCBI Taxonomy" id="1188229"/>
    <lineage>
        <taxon>Bacteria</taxon>
        <taxon>Bacillati</taxon>
        <taxon>Cyanobacteriota</taxon>
        <taxon>Cyanophyceae</taxon>
        <taxon>Gloeomargaritales</taxon>
        <taxon>Gloeomargaritaceae</taxon>
        <taxon>Gloeomargarita</taxon>
    </lineage>
</organism>
<gene>
    <name evidence="8" type="ORF">GlitD10_2255</name>
</gene>
<dbReference type="InterPro" id="IPR003661">
    <property type="entry name" value="HisK_dim/P_dom"/>
</dbReference>
<dbReference type="SMART" id="SM00388">
    <property type="entry name" value="HisKA"/>
    <property type="match status" value="1"/>
</dbReference>
<dbReference type="GO" id="GO:0000155">
    <property type="term" value="F:phosphorelay sensor kinase activity"/>
    <property type="evidence" value="ECO:0007669"/>
    <property type="project" value="InterPro"/>
</dbReference>
<reference evidence="8 9" key="1">
    <citation type="submission" date="2016-10" db="EMBL/GenBank/DDBJ databases">
        <title>Description of Gloeomargarita lithophora gen. nov., sp. nov., a thylakoid-bearing basal-branching cyanobacterium with intracellular carbonates, and proposal for Gloeomargaritales ord. nov.</title>
        <authorList>
            <person name="Moreira D."/>
            <person name="Tavera R."/>
            <person name="Benzerara K."/>
            <person name="Skouri-Panet F."/>
            <person name="Couradeau E."/>
            <person name="Gerard E."/>
            <person name="Loussert C."/>
            <person name="Novelo E."/>
            <person name="Zivanovic Y."/>
            <person name="Lopez-Garcia P."/>
        </authorList>
    </citation>
    <scope>NUCLEOTIDE SEQUENCE [LARGE SCALE GENOMIC DNA]</scope>
    <source>
        <strain evidence="8 9">D10</strain>
    </source>
</reference>
<evidence type="ECO:0000256" key="3">
    <source>
        <dbReference type="ARBA" id="ARBA00022553"/>
    </source>
</evidence>
<feature type="domain" description="Histidine kinase" evidence="7">
    <location>
        <begin position="141"/>
        <end position="361"/>
    </location>
</feature>
<evidence type="ECO:0000256" key="2">
    <source>
        <dbReference type="ARBA" id="ARBA00012438"/>
    </source>
</evidence>
<sequence length="363" mass="39539">MITPPLSPEFINLCQGQVELLGNIFQVSRCTIYLRQPAENWSFTPVATYPQTQPALPGSSWLTNAKPEQLVLPLVQGEVLLGLLVLLRPGMLWSGWEQEQLQRATQTLVLAWGLEQQRQNWQTRTQSLTDGHTQTQELLATVLHQLRSPLSALKTFAQLLRKRLGGAKDQEVVTGMLAQTERIAELLLRLEPTAPQPRLPGGSVPLLLPGLTLEPVRVAEVLTPLVMTAHLTAQERGLTLGYTPVSPTLAAQADAQALREVVSNLLDNSLKYTPPGGHVEVGAEATPAGVVIWVQDDGLGIPGEEQLRVFERHYRGCRTATTPGDGLGLAVVQELVSQMGGRITLTSPPGTRMEIWLPNAGQS</sequence>
<accession>A0A1J0AFA9</accession>
<evidence type="ECO:0000256" key="6">
    <source>
        <dbReference type="ARBA" id="ARBA00023012"/>
    </source>
</evidence>
<dbReference type="Pfam" id="PF00512">
    <property type="entry name" value="HisKA"/>
    <property type="match status" value="1"/>
</dbReference>
<dbReference type="PRINTS" id="PR00344">
    <property type="entry name" value="BCTRLSENSOR"/>
</dbReference>
<dbReference type="Gene3D" id="3.30.565.10">
    <property type="entry name" value="Histidine kinase-like ATPase, C-terminal domain"/>
    <property type="match status" value="1"/>
</dbReference>
<dbReference type="SUPFAM" id="SSF55781">
    <property type="entry name" value="GAF domain-like"/>
    <property type="match status" value="1"/>
</dbReference>
<dbReference type="CDD" id="cd00075">
    <property type="entry name" value="HATPase"/>
    <property type="match status" value="1"/>
</dbReference>
<dbReference type="Pfam" id="PF02518">
    <property type="entry name" value="HATPase_c"/>
    <property type="match status" value="1"/>
</dbReference>
<dbReference type="PANTHER" id="PTHR43711:SF26">
    <property type="entry name" value="SENSOR HISTIDINE KINASE RCSC"/>
    <property type="match status" value="1"/>
</dbReference>
<comment type="catalytic activity">
    <reaction evidence="1">
        <text>ATP + protein L-histidine = ADP + protein N-phospho-L-histidine.</text>
        <dbReference type="EC" id="2.7.13.3"/>
    </reaction>
</comment>
<dbReference type="AlphaFoldDB" id="A0A1J0AFA9"/>
<dbReference type="InterPro" id="IPR036097">
    <property type="entry name" value="HisK_dim/P_sf"/>
</dbReference>
<dbReference type="STRING" id="1188229.GlitD10_2255"/>
<dbReference type="PANTHER" id="PTHR43711">
    <property type="entry name" value="TWO-COMPONENT HISTIDINE KINASE"/>
    <property type="match status" value="1"/>
</dbReference>
<name>A0A1J0AFA9_9CYAN</name>
<evidence type="ECO:0000313" key="9">
    <source>
        <dbReference type="Proteomes" id="UP000180235"/>
    </source>
</evidence>
<dbReference type="SUPFAM" id="SSF47384">
    <property type="entry name" value="Homodimeric domain of signal transducing histidine kinase"/>
    <property type="match status" value="1"/>
</dbReference>
<dbReference type="SUPFAM" id="SSF55874">
    <property type="entry name" value="ATPase domain of HSP90 chaperone/DNA topoisomerase II/histidine kinase"/>
    <property type="match status" value="1"/>
</dbReference>
<keyword evidence="5 8" id="KW-0418">Kinase</keyword>
<dbReference type="CDD" id="cd00082">
    <property type="entry name" value="HisKA"/>
    <property type="match status" value="1"/>
</dbReference>
<protein>
    <recommendedName>
        <fullName evidence="2">histidine kinase</fullName>
        <ecNumber evidence="2">2.7.13.3</ecNumber>
    </recommendedName>
</protein>
<dbReference type="EMBL" id="CP017675">
    <property type="protein sequence ID" value="APB34587.1"/>
    <property type="molecule type" value="Genomic_DNA"/>
</dbReference>
<dbReference type="InterPro" id="IPR005467">
    <property type="entry name" value="His_kinase_dom"/>
</dbReference>